<organism evidence="3 4">
    <name type="scientific">Dyella solisilvae</name>
    <dbReference type="NCBI Taxonomy" id="1920168"/>
    <lineage>
        <taxon>Bacteria</taxon>
        <taxon>Pseudomonadati</taxon>
        <taxon>Pseudomonadota</taxon>
        <taxon>Gammaproteobacteria</taxon>
        <taxon>Lysobacterales</taxon>
        <taxon>Rhodanobacteraceae</taxon>
        <taxon>Dyella</taxon>
    </lineage>
</organism>
<reference evidence="3 4" key="1">
    <citation type="submission" date="2018-07" db="EMBL/GenBank/DDBJ databases">
        <title>Dyella solisilvae sp. nov., isolated from the pine and broad-leaved mixed forest soil.</title>
        <authorList>
            <person name="Gao Z."/>
            <person name="Qiu L."/>
        </authorList>
    </citation>
    <scope>NUCLEOTIDE SEQUENCE [LARGE SCALE GENOMIC DNA]</scope>
    <source>
        <strain evidence="3 4">DHG54</strain>
    </source>
</reference>
<keyword evidence="1" id="KW-0732">Signal</keyword>
<dbReference type="PANTHER" id="PTHR10438:SF468">
    <property type="entry name" value="THIOREDOXIN-1-RELATED"/>
    <property type="match status" value="1"/>
</dbReference>
<keyword evidence="4" id="KW-1185">Reference proteome</keyword>
<name>A0A370K4W7_9GAMM</name>
<dbReference type="PANTHER" id="PTHR10438">
    <property type="entry name" value="THIOREDOXIN"/>
    <property type="match status" value="1"/>
</dbReference>
<dbReference type="PROSITE" id="PS51352">
    <property type="entry name" value="THIOREDOXIN_2"/>
    <property type="match status" value="1"/>
</dbReference>
<dbReference type="InterPro" id="IPR036249">
    <property type="entry name" value="Thioredoxin-like_sf"/>
</dbReference>
<evidence type="ECO:0000256" key="1">
    <source>
        <dbReference type="SAM" id="SignalP"/>
    </source>
</evidence>
<comment type="caution">
    <text evidence="3">The sequence shown here is derived from an EMBL/GenBank/DDBJ whole genome shotgun (WGS) entry which is preliminary data.</text>
</comment>
<evidence type="ECO:0000313" key="3">
    <source>
        <dbReference type="EMBL" id="RDI97477.1"/>
    </source>
</evidence>
<dbReference type="RefSeq" id="WP_114826355.1">
    <property type="nucleotide sequence ID" value="NZ_QQSY01000005.1"/>
</dbReference>
<dbReference type="Pfam" id="PF00085">
    <property type="entry name" value="Thioredoxin"/>
    <property type="match status" value="1"/>
</dbReference>
<feature type="domain" description="Thioredoxin" evidence="2">
    <location>
        <begin position="8"/>
        <end position="128"/>
    </location>
</feature>
<dbReference type="EMBL" id="QQSY01000005">
    <property type="protein sequence ID" value="RDI97477.1"/>
    <property type="molecule type" value="Genomic_DNA"/>
</dbReference>
<dbReference type="AlphaFoldDB" id="A0A370K4W7"/>
<evidence type="ECO:0000313" key="4">
    <source>
        <dbReference type="Proteomes" id="UP000254711"/>
    </source>
</evidence>
<dbReference type="InterPro" id="IPR013766">
    <property type="entry name" value="Thioredoxin_domain"/>
</dbReference>
<accession>A0A370K4W7</accession>
<protein>
    <submittedName>
        <fullName evidence="3">Thioredoxin</fullName>
    </submittedName>
</protein>
<dbReference type="Proteomes" id="UP000254711">
    <property type="component" value="Unassembled WGS sequence"/>
</dbReference>
<feature type="chain" id="PRO_5016951868" evidence="1">
    <location>
        <begin position="24"/>
        <end position="128"/>
    </location>
</feature>
<dbReference type="SUPFAM" id="SSF52833">
    <property type="entry name" value="Thioredoxin-like"/>
    <property type="match status" value="1"/>
</dbReference>
<dbReference type="Gene3D" id="3.40.30.10">
    <property type="entry name" value="Glutaredoxin"/>
    <property type="match status" value="1"/>
</dbReference>
<gene>
    <name evidence="3" type="ORF">DVT68_17195</name>
</gene>
<proteinExistence type="predicted"/>
<sequence length="128" mass="14130">MNTNIFGVAIGALLLALAVRAHADEAPYNATQYQQAMAAGKPVVVYLHADWCPICRAQKPIVDRLSREPKFKAVTIFVADFDTETALERSLKVTQQSTFVVFRQGHEVTRSTGQTAEPEIRATLEQAL</sequence>
<dbReference type="InterPro" id="IPR050620">
    <property type="entry name" value="Thioredoxin_H-type-like"/>
</dbReference>
<dbReference type="CDD" id="cd02947">
    <property type="entry name" value="TRX_family"/>
    <property type="match status" value="1"/>
</dbReference>
<dbReference type="OrthoDB" id="9798454at2"/>
<feature type="signal peptide" evidence="1">
    <location>
        <begin position="1"/>
        <end position="23"/>
    </location>
</feature>
<evidence type="ECO:0000259" key="2">
    <source>
        <dbReference type="PROSITE" id="PS51352"/>
    </source>
</evidence>